<proteinExistence type="predicted"/>
<dbReference type="KEGG" id="cter:A606_07310"/>
<feature type="domain" description="Fido" evidence="4">
    <location>
        <begin position="142"/>
        <end position="290"/>
    </location>
</feature>
<evidence type="ECO:0000313" key="6">
    <source>
        <dbReference type="Proteomes" id="UP000014809"/>
    </source>
</evidence>
<dbReference type="InterPro" id="IPR036390">
    <property type="entry name" value="WH_DNA-bd_sf"/>
</dbReference>
<evidence type="ECO:0000259" key="4">
    <source>
        <dbReference type="PROSITE" id="PS51459"/>
    </source>
</evidence>
<dbReference type="PANTHER" id="PTHR13504:SF40">
    <property type="entry name" value="FIDO DOMAIN-CONTAINING PROTEIN"/>
    <property type="match status" value="1"/>
</dbReference>
<dbReference type="EMBL" id="CP003696">
    <property type="protein sequence ID" value="AGP31109.1"/>
    <property type="molecule type" value="Genomic_DNA"/>
</dbReference>
<dbReference type="STRING" id="1200352.A606_07310"/>
<dbReference type="PROSITE" id="PS51459">
    <property type="entry name" value="FIDO"/>
    <property type="match status" value="1"/>
</dbReference>
<feature type="binding site" evidence="2">
    <location>
        <begin position="268"/>
        <end position="269"/>
    </location>
    <ligand>
        <name>ATP</name>
        <dbReference type="ChEBI" id="CHEBI:30616"/>
    </ligand>
</feature>
<dbReference type="Pfam" id="PF02661">
    <property type="entry name" value="Fic"/>
    <property type="match status" value="1"/>
</dbReference>
<dbReference type="InterPro" id="IPR036388">
    <property type="entry name" value="WH-like_DNA-bd_sf"/>
</dbReference>
<keyword evidence="2" id="KW-0547">Nucleotide-binding</keyword>
<gene>
    <name evidence="5" type="ORF">A606_07310</name>
</gene>
<keyword evidence="2" id="KW-0067">ATP-binding</keyword>
<feature type="active site" evidence="1">
    <location>
        <position position="227"/>
    </location>
</feature>
<accession>S4XEW5</accession>
<dbReference type="InterPro" id="IPR036597">
    <property type="entry name" value="Fido-like_dom_sf"/>
</dbReference>
<dbReference type="RefSeq" id="WP_020441470.1">
    <property type="nucleotide sequence ID" value="NC_021663.1"/>
</dbReference>
<dbReference type="PATRIC" id="fig|1200352.3.peg.1490"/>
<dbReference type="SUPFAM" id="SSF140931">
    <property type="entry name" value="Fic-like"/>
    <property type="match status" value="1"/>
</dbReference>
<dbReference type="Gene3D" id="1.10.3290.10">
    <property type="entry name" value="Fido-like domain"/>
    <property type="match status" value="1"/>
</dbReference>
<dbReference type="OrthoDB" id="9813719at2"/>
<name>S4XEW5_9CORY</name>
<evidence type="ECO:0000256" key="1">
    <source>
        <dbReference type="PIRSR" id="PIRSR640198-1"/>
    </source>
</evidence>
<dbReference type="InterPro" id="IPR040198">
    <property type="entry name" value="Fido_containing"/>
</dbReference>
<feature type="binding site" evidence="2">
    <location>
        <begin position="231"/>
        <end position="238"/>
    </location>
    <ligand>
        <name>ATP</name>
        <dbReference type="ChEBI" id="CHEBI:30616"/>
    </ligand>
</feature>
<protein>
    <recommendedName>
        <fullName evidence="4">Fido domain-containing protein</fullName>
    </recommendedName>
</protein>
<feature type="region of interest" description="Disordered" evidence="3">
    <location>
        <begin position="1"/>
        <end position="26"/>
    </location>
</feature>
<keyword evidence="6" id="KW-1185">Reference proteome</keyword>
<dbReference type="Gene3D" id="1.10.10.10">
    <property type="entry name" value="Winged helix-like DNA-binding domain superfamily/Winged helix DNA-binding domain"/>
    <property type="match status" value="1"/>
</dbReference>
<dbReference type="Proteomes" id="UP000014809">
    <property type="component" value="Chromosome"/>
</dbReference>
<organism evidence="5 6">
    <name type="scientific">Corynebacterium terpenotabidum Y-11</name>
    <dbReference type="NCBI Taxonomy" id="1200352"/>
    <lineage>
        <taxon>Bacteria</taxon>
        <taxon>Bacillati</taxon>
        <taxon>Actinomycetota</taxon>
        <taxon>Actinomycetes</taxon>
        <taxon>Mycobacteriales</taxon>
        <taxon>Corynebacteriaceae</taxon>
        <taxon>Corynebacterium</taxon>
    </lineage>
</organism>
<dbReference type="SUPFAM" id="SSF46785">
    <property type="entry name" value="Winged helix' DNA-binding domain"/>
    <property type="match status" value="1"/>
</dbReference>
<evidence type="ECO:0000256" key="2">
    <source>
        <dbReference type="PIRSR" id="PIRSR640198-2"/>
    </source>
</evidence>
<dbReference type="eggNOG" id="COG3177">
    <property type="taxonomic scope" value="Bacteria"/>
</dbReference>
<feature type="binding site" evidence="2">
    <location>
        <position position="280"/>
    </location>
    <ligand>
        <name>ATP</name>
        <dbReference type="ChEBI" id="CHEBI:30616"/>
    </ligand>
</feature>
<evidence type="ECO:0000313" key="5">
    <source>
        <dbReference type="EMBL" id="AGP31109.1"/>
    </source>
</evidence>
<dbReference type="AlphaFoldDB" id="S4XEW5"/>
<sequence length="420" mass="47700">MSYRTLKSIFHQKSQAAADREEQARRSSPSAVHWNFRLGDHTMFCLMTPDIAVSIEKIMRLENQARRTWSRMSAGVQRHYLRSMIIEEIHATNDIESVYSTRQEIAEVLDAVQGTTGADRRRFREMAKLYTALWDEEVAAPETLDDIRTIYDDATSGEIERSDEPDGRRFRAGPVKVVSGQKVVHQGVSGEDAIDSYLAEMLRQNKDDDIPHLVRAVAAHLIFESTHPFYDGNGRTGRYLLALDLSRSLSPVAWLSMSTTIADNKEQYYRAFQDAEHPMNRGDATVFITRMLEILSEAQSRLRTDLDHRSEQVSELFRRIQDIVDLSKDEEALLFILGQVRLFEPGGRITLESLARSMDRSKATVRRLTKILVDRNLVEETSAKPLRFRLTARGLRLLDLADDSTGHSTGHNDGASPPPV</sequence>
<evidence type="ECO:0000256" key="3">
    <source>
        <dbReference type="SAM" id="MobiDB-lite"/>
    </source>
</evidence>
<reference evidence="5 6" key="1">
    <citation type="submission" date="2012-06" db="EMBL/GenBank/DDBJ databases">
        <title>Complete genome sequence of Corynebacterium terpenotabidum Y-11 (=DSM 44721).</title>
        <authorList>
            <person name="Ruckert C."/>
            <person name="Albersmeier A."/>
            <person name="Al-Dilaimi A."/>
            <person name="Szczepanowski R."/>
            <person name="Kalinowski J."/>
        </authorList>
    </citation>
    <scope>NUCLEOTIDE SEQUENCE [LARGE SCALE GENOMIC DNA]</scope>
    <source>
        <strain evidence="5 6">Y-11</strain>
    </source>
</reference>
<dbReference type="HOGENOM" id="CLU_051003_0_0_11"/>
<dbReference type="PANTHER" id="PTHR13504">
    <property type="entry name" value="FIDO DOMAIN-CONTAINING PROTEIN DDB_G0283145"/>
    <property type="match status" value="1"/>
</dbReference>
<dbReference type="InterPro" id="IPR003812">
    <property type="entry name" value="Fido"/>
</dbReference>
<dbReference type="GO" id="GO:0005524">
    <property type="term" value="F:ATP binding"/>
    <property type="evidence" value="ECO:0007669"/>
    <property type="project" value="UniProtKB-KW"/>
</dbReference>